<sequence>MPQTSDATARRPAQTVKMQMKGVCGRACDRFRMRAAVSELALRCSDQIREILNRIGQLEESFHRSSSSADGPSNNNNSNGISANTPVSQGAPPVAPPTVDWASQSGQPQGQGQKRSQDEFPEQTPTPSPKRAALSSLSETGSASRQPAAESDGDNIVSRDLYRYLDPQGRAHPTADSAWRALLDSAVRLARQHSLLDPWVRTFDTTVAQGANLYDSRMYPSAEFLFQMTERPSTNATATYQVDGITSMRIRYLIIVYSAACCYLIATEQTVKDPIMRLQLRWSSKRYCDNVLTGLASLDLKVQPEMSLPLALEAAVHSHLYL</sequence>
<accession>A0ABR4JMF4</accession>
<dbReference type="Proteomes" id="UP001610446">
    <property type="component" value="Unassembled WGS sequence"/>
</dbReference>
<reference evidence="2 3" key="1">
    <citation type="submission" date="2024-07" db="EMBL/GenBank/DDBJ databases">
        <title>Section-level genome sequencing and comparative genomics of Aspergillus sections Usti and Cavernicolus.</title>
        <authorList>
            <consortium name="Lawrence Berkeley National Laboratory"/>
            <person name="Nybo J.L."/>
            <person name="Vesth T.C."/>
            <person name="Theobald S."/>
            <person name="Frisvad J.C."/>
            <person name="Larsen T.O."/>
            <person name="Kjaerboelling I."/>
            <person name="Rothschild-Mancinelli K."/>
            <person name="Lyhne E.K."/>
            <person name="Kogle M.E."/>
            <person name="Barry K."/>
            <person name="Clum A."/>
            <person name="Na H."/>
            <person name="Ledsgaard L."/>
            <person name="Lin J."/>
            <person name="Lipzen A."/>
            <person name="Kuo A."/>
            <person name="Riley R."/>
            <person name="Mondo S."/>
            <person name="Labutti K."/>
            <person name="Haridas S."/>
            <person name="Pangalinan J."/>
            <person name="Salamov A.A."/>
            <person name="Simmons B.A."/>
            <person name="Magnuson J.K."/>
            <person name="Chen J."/>
            <person name="Drula E."/>
            <person name="Henrissat B."/>
            <person name="Wiebenga A."/>
            <person name="Lubbers R.J."/>
            <person name="Gomes A.C."/>
            <person name="Makela M.R."/>
            <person name="Stajich J."/>
            <person name="Grigoriev I.V."/>
            <person name="Mortensen U.H."/>
            <person name="De Vries R.P."/>
            <person name="Baker S.E."/>
            <person name="Andersen M.R."/>
        </authorList>
    </citation>
    <scope>NUCLEOTIDE SEQUENCE [LARGE SCALE GENOMIC DNA]</scope>
    <source>
        <strain evidence="2 3">CBS 123904</strain>
    </source>
</reference>
<gene>
    <name evidence="2" type="ORF">BJY01DRAFT_249726</name>
</gene>
<protein>
    <recommendedName>
        <fullName evidence="4">Transcription factor domain-containing protein</fullName>
    </recommendedName>
</protein>
<feature type="compositionally biased region" description="Low complexity" evidence="1">
    <location>
        <begin position="65"/>
        <end position="84"/>
    </location>
</feature>
<keyword evidence="3" id="KW-1185">Reference proteome</keyword>
<evidence type="ECO:0008006" key="4">
    <source>
        <dbReference type="Google" id="ProtNLM"/>
    </source>
</evidence>
<evidence type="ECO:0000256" key="1">
    <source>
        <dbReference type="SAM" id="MobiDB-lite"/>
    </source>
</evidence>
<organism evidence="2 3">
    <name type="scientific">Aspergillus pseudoustus</name>
    <dbReference type="NCBI Taxonomy" id="1810923"/>
    <lineage>
        <taxon>Eukaryota</taxon>
        <taxon>Fungi</taxon>
        <taxon>Dikarya</taxon>
        <taxon>Ascomycota</taxon>
        <taxon>Pezizomycotina</taxon>
        <taxon>Eurotiomycetes</taxon>
        <taxon>Eurotiomycetidae</taxon>
        <taxon>Eurotiales</taxon>
        <taxon>Aspergillaceae</taxon>
        <taxon>Aspergillus</taxon>
        <taxon>Aspergillus subgen. Nidulantes</taxon>
    </lineage>
</organism>
<feature type="compositionally biased region" description="Polar residues" evidence="1">
    <location>
        <begin position="135"/>
        <end position="145"/>
    </location>
</feature>
<evidence type="ECO:0000313" key="3">
    <source>
        <dbReference type="Proteomes" id="UP001610446"/>
    </source>
</evidence>
<proteinExistence type="predicted"/>
<dbReference type="EMBL" id="JBFXLU010000114">
    <property type="protein sequence ID" value="KAL2841016.1"/>
    <property type="molecule type" value="Genomic_DNA"/>
</dbReference>
<name>A0ABR4JMF4_9EURO</name>
<evidence type="ECO:0000313" key="2">
    <source>
        <dbReference type="EMBL" id="KAL2841016.1"/>
    </source>
</evidence>
<feature type="region of interest" description="Disordered" evidence="1">
    <location>
        <begin position="62"/>
        <end position="154"/>
    </location>
</feature>
<feature type="compositionally biased region" description="Low complexity" evidence="1">
    <location>
        <begin position="103"/>
        <end position="114"/>
    </location>
</feature>
<comment type="caution">
    <text evidence="2">The sequence shown here is derived from an EMBL/GenBank/DDBJ whole genome shotgun (WGS) entry which is preliminary data.</text>
</comment>